<dbReference type="PANTHER" id="PTHR30055">
    <property type="entry name" value="HTH-TYPE TRANSCRIPTIONAL REGULATOR RUTR"/>
    <property type="match status" value="1"/>
</dbReference>
<evidence type="ECO:0000313" key="8">
    <source>
        <dbReference type="Proteomes" id="UP001500665"/>
    </source>
</evidence>
<dbReference type="RefSeq" id="WP_344239590.1">
    <property type="nucleotide sequence ID" value="NZ_BAAAHH010000007.1"/>
</dbReference>
<keyword evidence="8" id="KW-1185">Reference proteome</keyword>
<dbReference type="InterPro" id="IPR009057">
    <property type="entry name" value="Homeodomain-like_sf"/>
</dbReference>
<feature type="compositionally biased region" description="Basic and acidic residues" evidence="5">
    <location>
        <begin position="1"/>
        <end position="13"/>
    </location>
</feature>
<dbReference type="EMBL" id="BAAAHH010000007">
    <property type="protein sequence ID" value="GAA0947177.1"/>
    <property type="molecule type" value="Genomic_DNA"/>
</dbReference>
<reference evidence="8" key="1">
    <citation type="journal article" date="2019" name="Int. J. Syst. Evol. Microbiol.">
        <title>The Global Catalogue of Microorganisms (GCM) 10K type strain sequencing project: providing services to taxonomists for standard genome sequencing and annotation.</title>
        <authorList>
            <consortium name="The Broad Institute Genomics Platform"/>
            <consortium name="The Broad Institute Genome Sequencing Center for Infectious Disease"/>
            <person name="Wu L."/>
            <person name="Ma J."/>
        </authorList>
    </citation>
    <scope>NUCLEOTIDE SEQUENCE [LARGE SCALE GENOMIC DNA]</scope>
    <source>
        <strain evidence="8">JCM 10696</strain>
    </source>
</reference>
<dbReference type="PROSITE" id="PS50977">
    <property type="entry name" value="HTH_TETR_2"/>
    <property type="match status" value="1"/>
</dbReference>
<keyword evidence="2 4" id="KW-0238">DNA-binding</keyword>
<feature type="DNA-binding region" description="H-T-H motif" evidence="4">
    <location>
        <begin position="54"/>
        <end position="73"/>
    </location>
</feature>
<dbReference type="SUPFAM" id="SSF46689">
    <property type="entry name" value="Homeodomain-like"/>
    <property type="match status" value="1"/>
</dbReference>
<dbReference type="InterPro" id="IPR001647">
    <property type="entry name" value="HTH_TetR"/>
</dbReference>
<evidence type="ECO:0000256" key="1">
    <source>
        <dbReference type="ARBA" id="ARBA00023015"/>
    </source>
</evidence>
<dbReference type="Pfam" id="PF16859">
    <property type="entry name" value="TetR_C_11"/>
    <property type="match status" value="1"/>
</dbReference>
<evidence type="ECO:0000256" key="3">
    <source>
        <dbReference type="ARBA" id="ARBA00023163"/>
    </source>
</evidence>
<keyword evidence="3" id="KW-0804">Transcription</keyword>
<comment type="caution">
    <text evidence="7">The sequence shown here is derived from an EMBL/GenBank/DDBJ whole genome shotgun (WGS) entry which is preliminary data.</text>
</comment>
<evidence type="ECO:0000256" key="2">
    <source>
        <dbReference type="ARBA" id="ARBA00023125"/>
    </source>
</evidence>
<dbReference type="Pfam" id="PF00440">
    <property type="entry name" value="TetR_N"/>
    <property type="match status" value="1"/>
</dbReference>
<dbReference type="SUPFAM" id="SSF48498">
    <property type="entry name" value="Tetracyclin repressor-like, C-terminal domain"/>
    <property type="match status" value="1"/>
</dbReference>
<dbReference type="Gene3D" id="1.10.357.10">
    <property type="entry name" value="Tetracycline Repressor, domain 2"/>
    <property type="match status" value="1"/>
</dbReference>
<dbReference type="PANTHER" id="PTHR30055:SF148">
    <property type="entry name" value="TETR-FAMILY TRANSCRIPTIONAL REGULATOR"/>
    <property type="match status" value="1"/>
</dbReference>
<evidence type="ECO:0000256" key="4">
    <source>
        <dbReference type="PROSITE-ProRule" id="PRU00335"/>
    </source>
</evidence>
<name>A0ABP4B7R5_9ACTN</name>
<feature type="domain" description="HTH tetR-type" evidence="6">
    <location>
        <begin position="31"/>
        <end position="91"/>
    </location>
</feature>
<accession>A0ABP4B7R5</accession>
<dbReference type="InterPro" id="IPR050109">
    <property type="entry name" value="HTH-type_TetR-like_transc_reg"/>
</dbReference>
<dbReference type="Gene3D" id="1.10.10.60">
    <property type="entry name" value="Homeodomain-like"/>
    <property type="match status" value="1"/>
</dbReference>
<organism evidence="7 8">
    <name type="scientific">Actinocorallia libanotica</name>
    <dbReference type="NCBI Taxonomy" id="46162"/>
    <lineage>
        <taxon>Bacteria</taxon>
        <taxon>Bacillati</taxon>
        <taxon>Actinomycetota</taxon>
        <taxon>Actinomycetes</taxon>
        <taxon>Streptosporangiales</taxon>
        <taxon>Thermomonosporaceae</taxon>
        <taxon>Actinocorallia</taxon>
    </lineage>
</organism>
<dbReference type="Proteomes" id="UP001500665">
    <property type="component" value="Unassembled WGS sequence"/>
</dbReference>
<evidence type="ECO:0000256" key="5">
    <source>
        <dbReference type="SAM" id="MobiDB-lite"/>
    </source>
</evidence>
<gene>
    <name evidence="7" type="ORF">GCM10009550_22390</name>
</gene>
<feature type="region of interest" description="Disordered" evidence="5">
    <location>
        <begin position="1"/>
        <end position="31"/>
    </location>
</feature>
<proteinExistence type="predicted"/>
<sequence length="208" mass="22884">MSALPPRDRRPPDEAGPAPEARVRTRSGGRSERVRRAVGEAVLAFLAEGKVAFTTVEVAERAGVSRRTLYRWWPTHDDLLIEALSLHVRKVEPPDTGSWESDVRAFAHLVASFAADPVDLALTAVMASRRHPDFNTLVIDQYRPVLQAWWRMAARAVARGEASADHSPETVVTTLVAPLFLSPLTLGRRLGDAEIDKIVDLVLAATRP</sequence>
<evidence type="ECO:0000313" key="7">
    <source>
        <dbReference type="EMBL" id="GAA0947177.1"/>
    </source>
</evidence>
<protein>
    <submittedName>
        <fullName evidence="7">TetR/AcrR family transcriptional regulator</fullName>
    </submittedName>
</protein>
<evidence type="ECO:0000259" key="6">
    <source>
        <dbReference type="PROSITE" id="PS50977"/>
    </source>
</evidence>
<dbReference type="InterPro" id="IPR036271">
    <property type="entry name" value="Tet_transcr_reg_TetR-rel_C_sf"/>
</dbReference>
<keyword evidence="1" id="KW-0805">Transcription regulation</keyword>
<dbReference type="InterPro" id="IPR011075">
    <property type="entry name" value="TetR_C"/>
</dbReference>